<reference evidence="2 3" key="3">
    <citation type="journal article" date="2015" name="Genome Announc.">
        <title>Draft Genome Sequence of the Archiascomycetous Yeast Saitoella complicata.</title>
        <authorList>
            <person name="Yamauchi K."/>
            <person name="Kondo S."/>
            <person name="Hamamoto M."/>
            <person name="Takahashi Y."/>
            <person name="Ogura Y."/>
            <person name="Hayashi T."/>
            <person name="Nishida H."/>
        </authorList>
    </citation>
    <scope>NUCLEOTIDE SEQUENCE [LARGE SCALE GENOMIC DNA]</scope>
    <source>
        <strain evidence="2 3">NRRL Y-17804</strain>
    </source>
</reference>
<keyword evidence="3" id="KW-1185">Reference proteome</keyword>
<reference evidence="2 3" key="1">
    <citation type="journal article" date="2011" name="J. Gen. Appl. Microbiol.">
        <title>Draft genome sequencing of the enigmatic yeast Saitoella complicata.</title>
        <authorList>
            <person name="Nishida H."/>
            <person name="Hamamoto M."/>
            <person name="Sugiyama J."/>
        </authorList>
    </citation>
    <scope>NUCLEOTIDE SEQUENCE [LARGE SCALE GENOMIC DNA]</scope>
    <source>
        <strain evidence="2 3">NRRL Y-17804</strain>
    </source>
</reference>
<protein>
    <submittedName>
        <fullName evidence="2">Uncharacterized protein</fullName>
    </submittedName>
</protein>
<feature type="compositionally biased region" description="Low complexity" evidence="1">
    <location>
        <begin position="83"/>
        <end position="96"/>
    </location>
</feature>
<accession>A0A0E9NHS6</accession>
<dbReference type="EMBL" id="BACD03000022">
    <property type="protein sequence ID" value="GAO49363.1"/>
    <property type="molecule type" value="Genomic_DNA"/>
</dbReference>
<feature type="compositionally biased region" description="Low complexity" evidence="1">
    <location>
        <begin position="125"/>
        <end position="143"/>
    </location>
</feature>
<dbReference type="AlphaFoldDB" id="A0A0E9NHS6"/>
<sequence length="203" mass="21121">MYAAKSFDESTCLSPEYTELAGARAGEPIVYGYGSALRVISTPVHPVQHTFSMGALCGRQSDFQEDRLPSQRPSKPSSHAAGASTSARPTTSTARQRQPKGKSKSNGQRLGGTSPEVSATESVSARDAAAAAAEARAAAASSRGKPVSPTIGGNGGPGVVAGGGKLAKQLEEEKRKTDRQVLKEAAENELARKRGEQGNLVWD</sequence>
<comment type="caution">
    <text evidence="2">The sequence shown here is derived from an EMBL/GenBank/DDBJ whole genome shotgun (WGS) entry which is preliminary data.</text>
</comment>
<reference evidence="2 3" key="2">
    <citation type="journal article" date="2014" name="J. Gen. Appl. Microbiol.">
        <title>The early diverging ascomycetous budding yeast Saitoella complicata has three histone deacetylases belonging to the Clr6, Hos2, and Rpd3 lineages.</title>
        <authorList>
            <person name="Nishida H."/>
            <person name="Matsumoto T."/>
            <person name="Kondo S."/>
            <person name="Hamamoto M."/>
            <person name="Yoshikawa H."/>
        </authorList>
    </citation>
    <scope>NUCLEOTIDE SEQUENCE [LARGE SCALE GENOMIC DNA]</scope>
    <source>
        <strain evidence="2 3">NRRL Y-17804</strain>
    </source>
</reference>
<name>A0A0E9NHS6_SAICN</name>
<proteinExistence type="predicted"/>
<evidence type="ECO:0000256" key="1">
    <source>
        <dbReference type="SAM" id="MobiDB-lite"/>
    </source>
</evidence>
<dbReference type="Proteomes" id="UP000033140">
    <property type="component" value="Unassembled WGS sequence"/>
</dbReference>
<evidence type="ECO:0000313" key="2">
    <source>
        <dbReference type="EMBL" id="GAO49363.1"/>
    </source>
</evidence>
<organism evidence="2 3">
    <name type="scientific">Saitoella complicata (strain BCRC 22490 / CBS 7301 / JCM 7358 / NBRC 10748 / NRRL Y-17804)</name>
    <dbReference type="NCBI Taxonomy" id="698492"/>
    <lineage>
        <taxon>Eukaryota</taxon>
        <taxon>Fungi</taxon>
        <taxon>Dikarya</taxon>
        <taxon>Ascomycota</taxon>
        <taxon>Taphrinomycotina</taxon>
        <taxon>Taphrinomycotina incertae sedis</taxon>
        <taxon>Saitoella</taxon>
    </lineage>
</organism>
<feature type="region of interest" description="Disordered" evidence="1">
    <location>
        <begin position="62"/>
        <end position="165"/>
    </location>
</feature>
<gene>
    <name evidence="2" type="ORF">G7K_3514-t1</name>
</gene>
<feature type="compositionally biased region" description="Gly residues" evidence="1">
    <location>
        <begin position="152"/>
        <end position="165"/>
    </location>
</feature>
<evidence type="ECO:0000313" key="3">
    <source>
        <dbReference type="Proteomes" id="UP000033140"/>
    </source>
</evidence>